<dbReference type="EMBL" id="JAVRHX010000006">
    <property type="protein sequence ID" value="MDT0596324.1"/>
    <property type="molecule type" value="Genomic_DNA"/>
</dbReference>
<dbReference type="PANTHER" id="PTHR30480">
    <property type="entry name" value="BETA-HEXOSAMINIDASE-RELATED"/>
    <property type="match status" value="1"/>
</dbReference>
<gene>
    <name evidence="7" type="primary">nagZ</name>
    <name evidence="7" type="ORF">RM552_15830</name>
</gene>
<dbReference type="Proteomes" id="UP001253545">
    <property type="component" value="Unassembled WGS sequence"/>
</dbReference>
<dbReference type="GO" id="GO:0004563">
    <property type="term" value="F:beta-N-acetylhexosaminidase activity"/>
    <property type="evidence" value="ECO:0007669"/>
    <property type="project" value="UniProtKB-EC"/>
</dbReference>
<keyword evidence="8" id="KW-1185">Reference proteome</keyword>
<evidence type="ECO:0000313" key="8">
    <source>
        <dbReference type="Proteomes" id="UP001253545"/>
    </source>
</evidence>
<sequence>MANNIIVGCHTLSLSNNEISLFRELDPLGFILFARNIDHPSQVIALTEQFKQTLNREDIMVLIDQEGGRVSRLPNTYWRVPPSPTIFAQMYLKNTKLAERACYLNALLTGLELKGLGINVNCAPMLDVPQSNAASIISERALGTSPEQVIALGKQIVQGIKDAGLAPVIKHLPGHGRATSDSHLKLPLVSSSFNELARCDFLPFQALSNEAMAMSAHVVFSDIDSAQPATISATLINKIVRQHIGFDGLLMSDDINMQALSGDVASRAEACLSAGCDVALHCSGNFEEMKSLLDVATQLEGQSKTRADTAEKQAFAKLPELDPSAINTELNHLLSLIN</sequence>
<dbReference type="SUPFAM" id="SSF51445">
    <property type="entry name" value="(Trans)glycosidases"/>
    <property type="match status" value="1"/>
</dbReference>
<evidence type="ECO:0000256" key="5">
    <source>
        <dbReference type="ARBA" id="ARBA00023295"/>
    </source>
</evidence>
<dbReference type="NCBIfam" id="NF003740">
    <property type="entry name" value="PRK05337.1"/>
    <property type="match status" value="1"/>
</dbReference>
<reference evidence="7 8" key="1">
    <citation type="submission" date="2023-09" db="EMBL/GenBank/DDBJ databases">
        <authorList>
            <person name="Rey-Velasco X."/>
        </authorList>
    </citation>
    <scope>NUCLEOTIDE SEQUENCE [LARGE SCALE GENOMIC DNA]</scope>
    <source>
        <strain evidence="7 8">P117</strain>
    </source>
</reference>
<feature type="domain" description="Glycoside hydrolase family 3 N-terminal" evidence="6">
    <location>
        <begin position="29"/>
        <end position="300"/>
    </location>
</feature>
<keyword evidence="5 7" id="KW-0326">Glycosidase</keyword>
<organism evidence="7 8">
    <name type="scientific">Glaciecola petra</name>
    <dbReference type="NCBI Taxonomy" id="3075602"/>
    <lineage>
        <taxon>Bacteria</taxon>
        <taxon>Pseudomonadati</taxon>
        <taxon>Pseudomonadota</taxon>
        <taxon>Gammaproteobacteria</taxon>
        <taxon>Alteromonadales</taxon>
        <taxon>Alteromonadaceae</taxon>
        <taxon>Glaciecola</taxon>
    </lineage>
</organism>
<dbReference type="InterPro" id="IPR001764">
    <property type="entry name" value="Glyco_hydro_3_N"/>
</dbReference>
<accession>A0ABU2ZUK7</accession>
<dbReference type="InterPro" id="IPR017853">
    <property type="entry name" value="GH"/>
</dbReference>
<dbReference type="InterPro" id="IPR036962">
    <property type="entry name" value="Glyco_hydro_3_N_sf"/>
</dbReference>
<dbReference type="Pfam" id="PF00933">
    <property type="entry name" value="Glyco_hydro_3"/>
    <property type="match status" value="1"/>
</dbReference>
<proteinExistence type="inferred from homology"/>
<keyword evidence="4 7" id="KW-0378">Hydrolase</keyword>
<dbReference type="RefSeq" id="WP_311369847.1">
    <property type="nucleotide sequence ID" value="NZ_JAVRHX010000006.1"/>
</dbReference>
<evidence type="ECO:0000313" key="7">
    <source>
        <dbReference type="EMBL" id="MDT0596324.1"/>
    </source>
</evidence>
<name>A0ABU2ZUK7_9ALTE</name>
<evidence type="ECO:0000256" key="1">
    <source>
        <dbReference type="ARBA" id="ARBA00001231"/>
    </source>
</evidence>
<dbReference type="PANTHER" id="PTHR30480:SF13">
    <property type="entry name" value="BETA-HEXOSAMINIDASE"/>
    <property type="match status" value="1"/>
</dbReference>
<evidence type="ECO:0000259" key="6">
    <source>
        <dbReference type="Pfam" id="PF00933"/>
    </source>
</evidence>
<evidence type="ECO:0000256" key="3">
    <source>
        <dbReference type="ARBA" id="ARBA00012663"/>
    </source>
</evidence>
<evidence type="ECO:0000256" key="2">
    <source>
        <dbReference type="ARBA" id="ARBA00005336"/>
    </source>
</evidence>
<comment type="similarity">
    <text evidence="2">Belongs to the glycosyl hydrolase 3 family.</text>
</comment>
<comment type="caution">
    <text evidence="7">The sequence shown here is derived from an EMBL/GenBank/DDBJ whole genome shotgun (WGS) entry which is preliminary data.</text>
</comment>
<dbReference type="Gene3D" id="3.20.20.300">
    <property type="entry name" value="Glycoside hydrolase, family 3, N-terminal domain"/>
    <property type="match status" value="1"/>
</dbReference>
<protein>
    <recommendedName>
        <fullName evidence="3">beta-N-acetylhexosaminidase</fullName>
        <ecNumber evidence="3">3.2.1.52</ecNumber>
    </recommendedName>
</protein>
<comment type="catalytic activity">
    <reaction evidence="1">
        <text>Hydrolysis of terminal non-reducing N-acetyl-D-hexosamine residues in N-acetyl-beta-D-hexosaminides.</text>
        <dbReference type="EC" id="3.2.1.52"/>
    </reaction>
</comment>
<dbReference type="InterPro" id="IPR050226">
    <property type="entry name" value="NagZ_Beta-hexosaminidase"/>
</dbReference>
<dbReference type="EC" id="3.2.1.52" evidence="3"/>
<evidence type="ECO:0000256" key="4">
    <source>
        <dbReference type="ARBA" id="ARBA00022801"/>
    </source>
</evidence>